<accession>A0A3N4I653</accession>
<organism evidence="3 4">
    <name type="scientific">Ascobolus immersus RN42</name>
    <dbReference type="NCBI Taxonomy" id="1160509"/>
    <lineage>
        <taxon>Eukaryota</taxon>
        <taxon>Fungi</taxon>
        <taxon>Dikarya</taxon>
        <taxon>Ascomycota</taxon>
        <taxon>Pezizomycotina</taxon>
        <taxon>Pezizomycetes</taxon>
        <taxon>Pezizales</taxon>
        <taxon>Ascobolaceae</taxon>
        <taxon>Ascobolus</taxon>
    </lineage>
</organism>
<feature type="compositionally biased region" description="Basic residues" evidence="1">
    <location>
        <begin position="317"/>
        <end position="333"/>
    </location>
</feature>
<keyword evidence="2" id="KW-0812">Transmembrane</keyword>
<evidence type="ECO:0000313" key="3">
    <source>
        <dbReference type="EMBL" id="RPA80158.1"/>
    </source>
</evidence>
<dbReference type="Proteomes" id="UP000275078">
    <property type="component" value="Unassembled WGS sequence"/>
</dbReference>
<gene>
    <name evidence="3" type="ORF">BJ508DRAFT_131075</name>
</gene>
<evidence type="ECO:0000313" key="4">
    <source>
        <dbReference type="Proteomes" id="UP000275078"/>
    </source>
</evidence>
<evidence type="ECO:0000256" key="1">
    <source>
        <dbReference type="SAM" id="MobiDB-lite"/>
    </source>
</evidence>
<feature type="transmembrane region" description="Helical" evidence="2">
    <location>
        <begin position="115"/>
        <end position="132"/>
    </location>
</feature>
<feature type="compositionally biased region" description="Polar residues" evidence="1">
    <location>
        <begin position="167"/>
        <end position="180"/>
    </location>
</feature>
<dbReference type="EMBL" id="ML119691">
    <property type="protein sequence ID" value="RPA80158.1"/>
    <property type="molecule type" value="Genomic_DNA"/>
</dbReference>
<feature type="compositionally biased region" description="Low complexity" evidence="1">
    <location>
        <begin position="181"/>
        <end position="204"/>
    </location>
</feature>
<evidence type="ECO:0000256" key="2">
    <source>
        <dbReference type="SAM" id="Phobius"/>
    </source>
</evidence>
<feature type="region of interest" description="Disordered" evidence="1">
    <location>
        <begin position="307"/>
        <end position="371"/>
    </location>
</feature>
<feature type="region of interest" description="Disordered" evidence="1">
    <location>
        <begin position="145"/>
        <end position="214"/>
    </location>
</feature>
<keyword evidence="2" id="KW-0472">Membrane</keyword>
<proteinExistence type="predicted"/>
<reference evidence="3 4" key="1">
    <citation type="journal article" date="2018" name="Nat. Ecol. Evol.">
        <title>Pezizomycetes genomes reveal the molecular basis of ectomycorrhizal truffle lifestyle.</title>
        <authorList>
            <person name="Murat C."/>
            <person name="Payen T."/>
            <person name="Noel B."/>
            <person name="Kuo A."/>
            <person name="Morin E."/>
            <person name="Chen J."/>
            <person name="Kohler A."/>
            <person name="Krizsan K."/>
            <person name="Balestrini R."/>
            <person name="Da Silva C."/>
            <person name="Montanini B."/>
            <person name="Hainaut M."/>
            <person name="Levati E."/>
            <person name="Barry K.W."/>
            <person name="Belfiori B."/>
            <person name="Cichocki N."/>
            <person name="Clum A."/>
            <person name="Dockter R.B."/>
            <person name="Fauchery L."/>
            <person name="Guy J."/>
            <person name="Iotti M."/>
            <person name="Le Tacon F."/>
            <person name="Lindquist E.A."/>
            <person name="Lipzen A."/>
            <person name="Malagnac F."/>
            <person name="Mello A."/>
            <person name="Molinier V."/>
            <person name="Miyauchi S."/>
            <person name="Poulain J."/>
            <person name="Riccioni C."/>
            <person name="Rubini A."/>
            <person name="Sitrit Y."/>
            <person name="Splivallo R."/>
            <person name="Traeger S."/>
            <person name="Wang M."/>
            <person name="Zifcakova L."/>
            <person name="Wipf D."/>
            <person name="Zambonelli A."/>
            <person name="Paolocci F."/>
            <person name="Nowrousian M."/>
            <person name="Ottonello S."/>
            <person name="Baldrian P."/>
            <person name="Spatafora J.W."/>
            <person name="Henrissat B."/>
            <person name="Nagy L.G."/>
            <person name="Aury J.M."/>
            <person name="Wincker P."/>
            <person name="Grigoriev I.V."/>
            <person name="Bonfante P."/>
            <person name="Martin F.M."/>
        </authorList>
    </citation>
    <scope>NUCLEOTIDE SEQUENCE [LARGE SCALE GENOMIC DNA]</scope>
    <source>
        <strain evidence="3 4">RN42</strain>
    </source>
</reference>
<dbReference type="AlphaFoldDB" id="A0A3N4I653"/>
<feature type="compositionally biased region" description="Low complexity" evidence="1">
    <location>
        <begin position="360"/>
        <end position="371"/>
    </location>
</feature>
<feature type="compositionally biased region" description="Acidic residues" evidence="1">
    <location>
        <begin position="343"/>
        <end position="356"/>
    </location>
</feature>
<sequence length="371" mass="40879">MSLIQYLQEAWVAIVHGITKPVPILMALFDGHLPFSTIFYNPQKASQSSITTQEKPQLEGRMDLWEPELEMDTVEVPALGDDIPLYEKLEKIDALNIDMPYKRAILLASDQAHKVLVFGFVALVVMLWMVYLRKQHVAAKKAKSEPSEALKKLLRDDENRWEKSETQPEIEQEAQTITPPDSQAESQADSQSESKSSVSKSSVSRAIPSKQRMTANRTSLDDIVMIDSVLETDNSVEVDTSIQDIEMEDAEGRDVRSGSVMSIDTPDDAADVAAASSFTMLPLAKDLDFTEEAPVALAGGVATLSLENDDDNGINSPRKKPVRRLPQLARRKERVIENLAAGDDNDDSEIGEDIPMDFEASSAPPLASPVA</sequence>
<feature type="compositionally biased region" description="Basic and acidic residues" evidence="1">
    <location>
        <begin position="145"/>
        <end position="166"/>
    </location>
</feature>
<name>A0A3N4I653_ASCIM</name>
<protein>
    <submittedName>
        <fullName evidence="3">Uncharacterized protein</fullName>
    </submittedName>
</protein>
<keyword evidence="2" id="KW-1133">Transmembrane helix</keyword>
<keyword evidence="4" id="KW-1185">Reference proteome</keyword>